<evidence type="ECO:0000313" key="3">
    <source>
        <dbReference type="Proteomes" id="UP000007113"/>
    </source>
</evidence>
<dbReference type="AlphaFoldDB" id="G8NNT8"/>
<feature type="domain" description="Serine aminopeptidase S33" evidence="1">
    <location>
        <begin position="84"/>
        <end position="214"/>
    </location>
</feature>
<dbReference type="KEGG" id="gma:AciX8_1624"/>
<dbReference type="OrthoDB" id="9777090at2"/>
<dbReference type="eggNOG" id="COG1073">
    <property type="taxonomic scope" value="Bacteria"/>
</dbReference>
<sequence>MLWVSFAESMNLKNLKLLPNSERWRSHLLSVPLGLVSRGLMTRDALLGVTRRIPKHESREEFFFASGTRRLAGVLVAGDEGAPVILICHGIGETVGHWSGVQAWFRDHGVGTMVFNYSGYGASSGKIRSEHCDEDLVSAYAELRRRIGLSVPVFVLGFSLGSGIAASGVGRLEPPPAGLILCEAFTSFQDAVRSAGFPHWLARELPDVWNTVTVVASARLPVCVVHSDGDKLFPLKMPRRIAKACGERGELIVVEGLAHNEPYLKPMDAYWGSIVAWMARQECPGETDGGR</sequence>
<name>G8NNT8_GRAMM</name>
<keyword evidence="3" id="KW-1185">Reference proteome</keyword>
<dbReference type="Proteomes" id="UP000007113">
    <property type="component" value="Chromosome"/>
</dbReference>
<evidence type="ECO:0000313" key="2">
    <source>
        <dbReference type="EMBL" id="AEU35963.1"/>
    </source>
</evidence>
<dbReference type="InterPro" id="IPR022742">
    <property type="entry name" value="Hydrolase_4"/>
</dbReference>
<dbReference type="PANTHER" id="PTHR12277:SF79">
    <property type="entry name" value="XAA-PRO DIPEPTIDYL-PEPTIDASE-RELATED"/>
    <property type="match status" value="1"/>
</dbReference>
<dbReference type="Gene3D" id="3.40.50.1820">
    <property type="entry name" value="alpha/beta hydrolase"/>
    <property type="match status" value="1"/>
</dbReference>
<dbReference type="EMBL" id="CP003130">
    <property type="protein sequence ID" value="AEU35963.1"/>
    <property type="molecule type" value="Genomic_DNA"/>
</dbReference>
<dbReference type="STRING" id="682795.AciX8_1624"/>
<dbReference type="SUPFAM" id="SSF53474">
    <property type="entry name" value="alpha/beta-Hydrolases"/>
    <property type="match status" value="1"/>
</dbReference>
<protein>
    <recommendedName>
        <fullName evidence="1">Serine aminopeptidase S33 domain-containing protein</fullName>
    </recommendedName>
</protein>
<gene>
    <name evidence="2" type="ordered locus">AciX8_1624</name>
</gene>
<organism evidence="2 3">
    <name type="scientific">Granulicella mallensis (strain ATCC BAA-1857 / DSM 23137 / MP5ACTX8)</name>
    <dbReference type="NCBI Taxonomy" id="682795"/>
    <lineage>
        <taxon>Bacteria</taxon>
        <taxon>Pseudomonadati</taxon>
        <taxon>Acidobacteriota</taxon>
        <taxon>Terriglobia</taxon>
        <taxon>Terriglobales</taxon>
        <taxon>Acidobacteriaceae</taxon>
        <taxon>Granulicella</taxon>
    </lineage>
</organism>
<evidence type="ECO:0000259" key="1">
    <source>
        <dbReference type="Pfam" id="PF12146"/>
    </source>
</evidence>
<reference evidence="2 3" key="1">
    <citation type="submission" date="2011-11" db="EMBL/GenBank/DDBJ databases">
        <title>Complete sequence of Granulicella mallensis MP5ACTX8.</title>
        <authorList>
            <consortium name="US DOE Joint Genome Institute"/>
            <person name="Lucas S."/>
            <person name="Copeland A."/>
            <person name="Lapidus A."/>
            <person name="Cheng J.-F."/>
            <person name="Goodwin L."/>
            <person name="Pitluck S."/>
            <person name="Peters L."/>
            <person name="Lu M."/>
            <person name="Detter J.C."/>
            <person name="Han C."/>
            <person name="Tapia R."/>
            <person name="Land M."/>
            <person name="Hauser L."/>
            <person name="Kyrpides N."/>
            <person name="Ivanova N."/>
            <person name="Mikhailova N."/>
            <person name="Pagani I."/>
            <person name="Rawat S."/>
            <person name="Mannisto M."/>
            <person name="Haggblom M."/>
            <person name="Woyke T."/>
        </authorList>
    </citation>
    <scope>NUCLEOTIDE SEQUENCE [LARGE SCALE GENOMIC DNA]</scope>
    <source>
        <strain evidence="3">ATCC BAA-1857 / DSM 23137 / MP5ACTX8</strain>
    </source>
</reference>
<dbReference type="InterPro" id="IPR029058">
    <property type="entry name" value="AB_hydrolase_fold"/>
</dbReference>
<dbReference type="PANTHER" id="PTHR12277">
    <property type="entry name" value="ALPHA/BETA HYDROLASE DOMAIN-CONTAINING PROTEIN"/>
    <property type="match status" value="1"/>
</dbReference>
<accession>G8NNT8</accession>
<dbReference type="HOGENOM" id="CLU_029375_2_1_0"/>
<dbReference type="Pfam" id="PF12146">
    <property type="entry name" value="Hydrolase_4"/>
    <property type="match status" value="1"/>
</dbReference>
<proteinExistence type="predicted"/>